<dbReference type="InterPro" id="IPR038763">
    <property type="entry name" value="DHH_sf"/>
</dbReference>
<accession>X1HLJ0</accession>
<reference evidence="1" key="1">
    <citation type="journal article" date="2014" name="Front. Microbiol.">
        <title>High frequency of phylogenetically diverse reductive dehalogenase-homologous genes in deep subseafloor sedimentary metagenomes.</title>
        <authorList>
            <person name="Kawai M."/>
            <person name="Futagami T."/>
            <person name="Toyoda A."/>
            <person name="Takaki Y."/>
            <person name="Nishi S."/>
            <person name="Hori S."/>
            <person name="Arai W."/>
            <person name="Tsubouchi T."/>
            <person name="Morono Y."/>
            <person name="Uchiyama I."/>
            <person name="Ito T."/>
            <person name="Fujiyama A."/>
            <person name="Inagaki F."/>
            <person name="Takami H."/>
        </authorList>
    </citation>
    <scope>NUCLEOTIDE SEQUENCE</scope>
    <source>
        <strain evidence="1">Expedition CK06-06</strain>
    </source>
</reference>
<gene>
    <name evidence="1" type="ORF">S03H2_17322</name>
</gene>
<dbReference type="Gene3D" id="3.90.1640.10">
    <property type="entry name" value="inorganic pyrophosphatase (n-terminal core)"/>
    <property type="match status" value="1"/>
</dbReference>
<evidence type="ECO:0000313" key="1">
    <source>
        <dbReference type="EMBL" id="GAH46173.1"/>
    </source>
</evidence>
<dbReference type="InterPro" id="IPR051319">
    <property type="entry name" value="Oligoribo/pAp-PDE_c-di-AMP_PDE"/>
</dbReference>
<dbReference type="AlphaFoldDB" id="X1HLJ0"/>
<organism evidence="1">
    <name type="scientific">marine sediment metagenome</name>
    <dbReference type="NCBI Taxonomy" id="412755"/>
    <lineage>
        <taxon>unclassified sequences</taxon>
        <taxon>metagenomes</taxon>
        <taxon>ecological metagenomes</taxon>
    </lineage>
</organism>
<proteinExistence type="predicted"/>
<name>X1HLJ0_9ZZZZ</name>
<dbReference type="PANTHER" id="PTHR47618:SF1">
    <property type="entry name" value="BIFUNCTIONAL OLIGORIBONUCLEASE AND PAP PHOSPHATASE NRNA"/>
    <property type="match status" value="1"/>
</dbReference>
<dbReference type="EMBL" id="BARU01008926">
    <property type="protein sequence ID" value="GAH46173.1"/>
    <property type="molecule type" value="Genomic_DNA"/>
</dbReference>
<comment type="caution">
    <text evidence="1">The sequence shown here is derived from an EMBL/GenBank/DDBJ whole genome shotgun (WGS) entry which is preliminary data.</text>
</comment>
<dbReference type="PANTHER" id="PTHR47618">
    <property type="entry name" value="BIFUNCTIONAL OLIGORIBONUCLEASE AND PAP PHOSPHATASE NRNA"/>
    <property type="match status" value="1"/>
</dbReference>
<sequence>IDLDIPFIFIDYHLNLQKNYPGNVLSLNLIFDNYSSTTEMVLELFDDCNIKLPIPYKYLLVSAILTDSGFLKYGNTGTIKNLNSILQDQLEIQDVLPLLEREIDISEKIARIKALQRVKLIRINNWLIGISHLSSFSASAASTLTKVGFDIGNFVLNLFIKLFVCLDSPEKVNCMLWLGK</sequence>
<feature type="non-terminal residue" evidence="1">
    <location>
        <position position="1"/>
    </location>
</feature>
<protein>
    <submittedName>
        <fullName evidence="1">Uncharacterized protein</fullName>
    </submittedName>
</protein>
<dbReference type="SUPFAM" id="SSF64182">
    <property type="entry name" value="DHH phosphoesterases"/>
    <property type="match status" value="1"/>
</dbReference>